<dbReference type="AlphaFoldDB" id="A0A098B591"/>
<dbReference type="RefSeq" id="WP_011461429.1">
    <property type="nucleotide sequence ID" value="NZ_CABKQQ010000041.1"/>
</dbReference>
<keyword evidence="1" id="KW-0472">Membrane</keyword>
<name>A0A098B591_DESHA</name>
<keyword evidence="1" id="KW-0812">Transmembrane</keyword>
<evidence type="ECO:0000313" key="2">
    <source>
        <dbReference type="EMBL" id="CDX04048.1"/>
    </source>
</evidence>
<protein>
    <submittedName>
        <fullName evidence="2">Uncharacterized conserved protein (DUF2149)</fullName>
    </submittedName>
</protein>
<accession>A0A098B591</accession>
<organism evidence="2">
    <name type="scientific">Desulfitobacterium hafniense</name>
    <name type="common">Desulfitobacterium frappieri</name>
    <dbReference type="NCBI Taxonomy" id="49338"/>
    <lineage>
        <taxon>Bacteria</taxon>
        <taxon>Bacillati</taxon>
        <taxon>Bacillota</taxon>
        <taxon>Clostridia</taxon>
        <taxon>Eubacteriales</taxon>
        <taxon>Desulfitobacteriaceae</taxon>
        <taxon>Desulfitobacterium</taxon>
    </lineage>
</organism>
<sequence length="103" mass="11605">MLRNRALRGGRRSRLYREEINPLDGIVNLVDAMLVFACGLMLSIVIYWGVDLSQVKDVISTDDLVEVEDLEEAIKDGSFAEGFTSKGMVYEDPKTGRMYIISE</sequence>
<dbReference type="PATRIC" id="fig|49338.4.peg.4481"/>
<keyword evidence="1" id="KW-1133">Transmembrane helix</keyword>
<feature type="transmembrane region" description="Helical" evidence="1">
    <location>
        <begin position="21"/>
        <end position="50"/>
    </location>
</feature>
<proteinExistence type="predicted"/>
<dbReference type="EMBL" id="LK996017">
    <property type="protein sequence ID" value="CDX04048.1"/>
    <property type="molecule type" value="Genomic_DNA"/>
</dbReference>
<gene>
    <name evidence="2" type="ORF">DPCES_4162</name>
</gene>
<reference evidence="2" key="1">
    <citation type="submission" date="2014-07" db="EMBL/GenBank/DDBJ databases">
        <authorList>
            <person name="Hornung V.Bastian."/>
        </authorList>
    </citation>
    <scope>NUCLEOTIDE SEQUENCE</scope>
    <source>
        <strain evidence="2">PCE-S</strain>
    </source>
</reference>
<evidence type="ECO:0000256" key="1">
    <source>
        <dbReference type="SAM" id="Phobius"/>
    </source>
</evidence>